<keyword evidence="2" id="KW-0378">Hydrolase</keyword>
<feature type="domain" description="Sulfatase N-terminal" evidence="3">
    <location>
        <begin position="2"/>
        <end position="274"/>
    </location>
</feature>
<dbReference type="EMBL" id="BMWZ01000009">
    <property type="protein sequence ID" value="GGZ92031.1"/>
    <property type="molecule type" value="Genomic_DNA"/>
</dbReference>
<dbReference type="InterPro" id="IPR017850">
    <property type="entry name" value="Alkaline_phosphatase_core_sf"/>
</dbReference>
<gene>
    <name evidence="5" type="ORF">GCM10007028_33110</name>
</gene>
<dbReference type="CDD" id="cd16027">
    <property type="entry name" value="SGSH"/>
    <property type="match status" value="1"/>
</dbReference>
<feature type="domain" description="N-sulphoglucosamine sulphohydrolase C-terminal" evidence="4">
    <location>
        <begin position="327"/>
        <end position="406"/>
    </location>
</feature>
<dbReference type="Pfam" id="PF16347">
    <property type="entry name" value="SGSH_C"/>
    <property type="match status" value="1"/>
</dbReference>
<proteinExistence type="inferred from homology"/>
<comment type="caution">
    <text evidence="5">The sequence shown here is derived from an EMBL/GenBank/DDBJ whole genome shotgun (WGS) entry which is preliminary data.</text>
</comment>
<dbReference type="InterPro" id="IPR050738">
    <property type="entry name" value="Sulfatase"/>
</dbReference>
<dbReference type="InterPro" id="IPR000917">
    <property type="entry name" value="Sulfatase_N"/>
</dbReference>
<name>A0A918RAU4_9FLAO</name>
<evidence type="ECO:0000256" key="1">
    <source>
        <dbReference type="ARBA" id="ARBA00008779"/>
    </source>
</evidence>
<dbReference type="GO" id="GO:0004065">
    <property type="term" value="F:arylsulfatase activity"/>
    <property type="evidence" value="ECO:0007669"/>
    <property type="project" value="TreeGrafter"/>
</dbReference>
<dbReference type="AlphaFoldDB" id="A0A918RAU4"/>
<dbReference type="Gene3D" id="3.40.720.10">
    <property type="entry name" value="Alkaline Phosphatase, subunit A"/>
    <property type="match status" value="1"/>
</dbReference>
<dbReference type="PANTHER" id="PTHR42693:SF53">
    <property type="entry name" value="ENDO-4-O-SULFATASE"/>
    <property type="match status" value="1"/>
</dbReference>
<protein>
    <submittedName>
        <fullName evidence="5">Sulfatase</fullName>
    </submittedName>
</protein>
<evidence type="ECO:0000313" key="6">
    <source>
        <dbReference type="Proteomes" id="UP000636004"/>
    </source>
</evidence>
<evidence type="ECO:0000256" key="2">
    <source>
        <dbReference type="ARBA" id="ARBA00022801"/>
    </source>
</evidence>
<sequence>MAEDISLDLECYGTKGVQTPNLNRLAAEGMLYNNCFVTNPICSPSRSSMMIGTHQLKINAHNHRSNRKIALPEPYKPFTYWLRESGYTCILGHHGVMGNGRKIDCNFKTQPIGHWDGKENFGLFDKKDEFLPEDQPFFAQIQLVATHRGDWWDEVRAKSKDPVNPDEIELPPYYANHPTIRLDWAKYLDQMEFIDNEVGMIVDELEQKGMADNTVIIFIGDNGRCNLRGKGYLHDPGLRIPLIVYYPKHFKGGQVIDDVISATDITATILDIAGCEIPTYMTGTSFYNKNFNRKEVYSTRDLWDEIEEKSRSISTERWKYIRNDKPDIPWDAEQAYLEFYRPAVHVMRQLNQQGKLSSTEQLFFRTSKPVEELYDLQNDPFEMNNLANNPKYAKTLTQLRERTAQYDNEMSSISDSFKPVSPISVEVLDFVKQQHPEAYKRMLEGEEIGFKTYVNLYKKSRKKVPYR</sequence>
<evidence type="ECO:0000259" key="3">
    <source>
        <dbReference type="Pfam" id="PF00884"/>
    </source>
</evidence>
<comment type="similarity">
    <text evidence="1">Belongs to the sulfatase family.</text>
</comment>
<dbReference type="SUPFAM" id="SSF53649">
    <property type="entry name" value="Alkaline phosphatase-like"/>
    <property type="match status" value="1"/>
</dbReference>
<dbReference type="InterPro" id="IPR032506">
    <property type="entry name" value="SGSH_C"/>
</dbReference>
<accession>A0A918RAU4</accession>
<organism evidence="5 6">
    <name type="scientific">Algibacter mikhailovii</name>
    <dbReference type="NCBI Taxonomy" id="425498"/>
    <lineage>
        <taxon>Bacteria</taxon>
        <taxon>Pseudomonadati</taxon>
        <taxon>Bacteroidota</taxon>
        <taxon>Flavobacteriia</taxon>
        <taxon>Flavobacteriales</taxon>
        <taxon>Flavobacteriaceae</taxon>
        <taxon>Algibacter</taxon>
    </lineage>
</organism>
<keyword evidence="6" id="KW-1185">Reference proteome</keyword>
<reference evidence="5" key="2">
    <citation type="submission" date="2020-09" db="EMBL/GenBank/DDBJ databases">
        <authorList>
            <person name="Sun Q."/>
            <person name="Kim S."/>
        </authorList>
    </citation>
    <scope>NUCLEOTIDE SEQUENCE</scope>
    <source>
        <strain evidence="5">KCTC 12710</strain>
    </source>
</reference>
<dbReference type="Pfam" id="PF00884">
    <property type="entry name" value="Sulfatase"/>
    <property type="match status" value="1"/>
</dbReference>
<dbReference type="PANTHER" id="PTHR42693">
    <property type="entry name" value="ARYLSULFATASE FAMILY MEMBER"/>
    <property type="match status" value="1"/>
</dbReference>
<evidence type="ECO:0000259" key="4">
    <source>
        <dbReference type="Pfam" id="PF16347"/>
    </source>
</evidence>
<dbReference type="Proteomes" id="UP000636004">
    <property type="component" value="Unassembled WGS sequence"/>
</dbReference>
<reference evidence="5" key="1">
    <citation type="journal article" date="2014" name="Int. J. Syst. Evol. Microbiol.">
        <title>Complete genome sequence of Corynebacterium casei LMG S-19264T (=DSM 44701T), isolated from a smear-ripened cheese.</title>
        <authorList>
            <consortium name="US DOE Joint Genome Institute (JGI-PGF)"/>
            <person name="Walter F."/>
            <person name="Albersmeier A."/>
            <person name="Kalinowski J."/>
            <person name="Ruckert C."/>
        </authorList>
    </citation>
    <scope>NUCLEOTIDE SEQUENCE</scope>
    <source>
        <strain evidence="5">KCTC 12710</strain>
    </source>
</reference>
<evidence type="ECO:0000313" key="5">
    <source>
        <dbReference type="EMBL" id="GGZ92031.1"/>
    </source>
</evidence>